<dbReference type="PANTHER" id="PTHR42939">
    <property type="entry name" value="ABC TRANSPORTER ATP-BINDING PROTEIN ALBC-RELATED"/>
    <property type="match status" value="1"/>
</dbReference>
<dbReference type="InterPro" id="IPR051782">
    <property type="entry name" value="ABC_Transporter_VariousFunc"/>
</dbReference>
<protein>
    <submittedName>
        <fullName evidence="5">ABC transporter ATP-binding protein</fullName>
    </submittedName>
</protein>
<evidence type="ECO:0000313" key="6">
    <source>
        <dbReference type="Proteomes" id="UP001297370"/>
    </source>
</evidence>
<accession>A0AAJ1B5L4</accession>
<dbReference type="GO" id="GO:0016887">
    <property type="term" value="F:ATP hydrolysis activity"/>
    <property type="evidence" value="ECO:0007669"/>
    <property type="project" value="InterPro"/>
</dbReference>
<dbReference type="InterPro" id="IPR003593">
    <property type="entry name" value="AAA+_ATPase"/>
</dbReference>
<dbReference type="EMBL" id="JAJBOM010000013">
    <property type="protein sequence ID" value="MCB5619541.1"/>
    <property type="molecule type" value="Genomic_DNA"/>
</dbReference>
<dbReference type="CDD" id="cd03230">
    <property type="entry name" value="ABC_DR_subfamily_A"/>
    <property type="match status" value="1"/>
</dbReference>
<comment type="caution">
    <text evidence="5">The sequence shown here is derived from an EMBL/GenBank/DDBJ whole genome shotgun (WGS) entry which is preliminary data.</text>
</comment>
<reference evidence="5" key="1">
    <citation type="submission" date="2021-10" db="EMBL/GenBank/DDBJ databases">
        <title>Collection of gut derived symbiotic bacterial strains cultured from healthy donors.</title>
        <authorList>
            <person name="Lin H."/>
            <person name="Littmann E."/>
            <person name="Claire K."/>
            <person name="Pamer E."/>
        </authorList>
    </citation>
    <scope>NUCLEOTIDE SEQUENCE</scope>
    <source>
        <strain evidence="5">MSK.23.18</strain>
    </source>
</reference>
<dbReference type="AlphaFoldDB" id="A0AAJ1B5L4"/>
<evidence type="ECO:0000313" key="5">
    <source>
        <dbReference type="EMBL" id="MCB5619541.1"/>
    </source>
</evidence>
<keyword evidence="2" id="KW-0547">Nucleotide-binding</keyword>
<gene>
    <name evidence="5" type="ORF">LIQ08_10315</name>
</gene>
<dbReference type="RefSeq" id="WP_173867465.1">
    <property type="nucleotide sequence ID" value="NZ_JAAIQY010000013.1"/>
</dbReference>
<evidence type="ECO:0000259" key="4">
    <source>
        <dbReference type="PROSITE" id="PS50893"/>
    </source>
</evidence>
<evidence type="ECO:0000256" key="1">
    <source>
        <dbReference type="ARBA" id="ARBA00022448"/>
    </source>
</evidence>
<evidence type="ECO:0000256" key="2">
    <source>
        <dbReference type="ARBA" id="ARBA00022741"/>
    </source>
</evidence>
<dbReference type="Proteomes" id="UP001297370">
    <property type="component" value="Unassembled WGS sequence"/>
</dbReference>
<dbReference type="InterPro" id="IPR027417">
    <property type="entry name" value="P-loop_NTPase"/>
</dbReference>
<dbReference type="InterPro" id="IPR003439">
    <property type="entry name" value="ABC_transporter-like_ATP-bd"/>
</dbReference>
<keyword evidence="1" id="KW-0813">Transport</keyword>
<keyword evidence="3 5" id="KW-0067">ATP-binding</keyword>
<dbReference type="Gene3D" id="3.40.50.300">
    <property type="entry name" value="P-loop containing nucleotide triphosphate hydrolases"/>
    <property type="match status" value="1"/>
</dbReference>
<organism evidence="5 6">
    <name type="scientific">Mediterraneibacter gnavus</name>
    <name type="common">Ruminococcus gnavus</name>
    <dbReference type="NCBI Taxonomy" id="33038"/>
    <lineage>
        <taxon>Bacteria</taxon>
        <taxon>Bacillati</taxon>
        <taxon>Bacillota</taxon>
        <taxon>Clostridia</taxon>
        <taxon>Lachnospirales</taxon>
        <taxon>Lachnospiraceae</taxon>
        <taxon>Mediterraneibacter</taxon>
    </lineage>
</organism>
<evidence type="ECO:0000256" key="3">
    <source>
        <dbReference type="ARBA" id="ARBA00022840"/>
    </source>
</evidence>
<dbReference type="Pfam" id="PF00005">
    <property type="entry name" value="ABC_tran"/>
    <property type="match status" value="1"/>
</dbReference>
<dbReference type="SUPFAM" id="SSF52540">
    <property type="entry name" value="P-loop containing nucleoside triphosphate hydrolases"/>
    <property type="match status" value="1"/>
</dbReference>
<proteinExistence type="predicted"/>
<dbReference type="SMART" id="SM00382">
    <property type="entry name" value="AAA"/>
    <property type="match status" value="1"/>
</dbReference>
<dbReference type="PANTHER" id="PTHR42939:SF3">
    <property type="entry name" value="ABC TRANSPORTER ATP-BINDING COMPONENT"/>
    <property type="match status" value="1"/>
</dbReference>
<dbReference type="GO" id="GO:0005524">
    <property type="term" value="F:ATP binding"/>
    <property type="evidence" value="ECO:0007669"/>
    <property type="project" value="UniProtKB-KW"/>
</dbReference>
<name>A0AAJ1B5L4_MEDGN</name>
<sequence>MLNNLEVTSLNVGYKNSDFLVENVSFSIPKGKILGMVGENGAGKTTIFNTILGLKLKKSGEVKIFGQKMDENRTSILEKIGVVFDDIYLPEQLTAKEISHIYMKIYQQWDLDFFEKTLKRFEIPLDKKVKNYSKGMQKTLSIILGMAHHPKLLLLDEPTASLDPVKRHEILELFQEFIEDGEKSILFSSHITNDLERIADYVVFIKNGKKILDAEVTDIIYKYGIVRCTTQELGRIPKEIIVSYQKKAYNNVVLVNDRTELSDKLVIENPTFEEIMNMFVKGKRI</sequence>
<dbReference type="PROSITE" id="PS50893">
    <property type="entry name" value="ABC_TRANSPORTER_2"/>
    <property type="match status" value="1"/>
</dbReference>
<feature type="domain" description="ABC transporter" evidence="4">
    <location>
        <begin position="5"/>
        <end position="232"/>
    </location>
</feature>